<dbReference type="EMBL" id="JACTNZ010000009">
    <property type="protein sequence ID" value="KAG5532011.1"/>
    <property type="molecule type" value="Genomic_DNA"/>
</dbReference>
<keyword evidence="3" id="KW-1185">Reference proteome</keyword>
<sequence length="50" mass="5609">MSAPTHQSPLFVKPIPHKPRFKRSTENTPPTRTRTSTTAGLRLPQQSTKP</sequence>
<evidence type="ECO:0000256" key="1">
    <source>
        <dbReference type="SAM" id="MobiDB-lite"/>
    </source>
</evidence>
<comment type="caution">
    <text evidence="2">The sequence shown here is derived from an EMBL/GenBank/DDBJ whole genome shotgun (WGS) entry which is preliminary data.</text>
</comment>
<dbReference type="Proteomes" id="UP000823749">
    <property type="component" value="Chromosome 9"/>
</dbReference>
<gene>
    <name evidence="2" type="ORF">RHGRI_026585</name>
</gene>
<evidence type="ECO:0000313" key="2">
    <source>
        <dbReference type="EMBL" id="KAG5532011.1"/>
    </source>
</evidence>
<accession>A0AAV6ITD7</accession>
<name>A0AAV6ITD7_9ERIC</name>
<proteinExistence type="predicted"/>
<feature type="region of interest" description="Disordered" evidence="1">
    <location>
        <begin position="1"/>
        <end position="50"/>
    </location>
</feature>
<evidence type="ECO:0000313" key="3">
    <source>
        <dbReference type="Proteomes" id="UP000823749"/>
    </source>
</evidence>
<feature type="compositionally biased region" description="Low complexity" evidence="1">
    <location>
        <begin position="26"/>
        <end position="38"/>
    </location>
</feature>
<dbReference type="AlphaFoldDB" id="A0AAV6ITD7"/>
<reference evidence="2" key="1">
    <citation type="submission" date="2020-08" db="EMBL/GenBank/DDBJ databases">
        <title>Plant Genome Project.</title>
        <authorList>
            <person name="Zhang R.-G."/>
        </authorList>
    </citation>
    <scope>NUCLEOTIDE SEQUENCE</scope>
    <source>
        <strain evidence="2">WSP0</strain>
        <tissue evidence="2">Leaf</tissue>
    </source>
</reference>
<organism evidence="2 3">
    <name type="scientific">Rhododendron griersonianum</name>
    <dbReference type="NCBI Taxonomy" id="479676"/>
    <lineage>
        <taxon>Eukaryota</taxon>
        <taxon>Viridiplantae</taxon>
        <taxon>Streptophyta</taxon>
        <taxon>Embryophyta</taxon>
        <taxon>Tracheophyta</taxon>
        <taxon>Spermatophyta</taxon>
        <taxon>Magnoliopsida</taxon>
        <taxon>eudicotyledons</taxon>
        <taxon>Gunneridae</taxon>
        <taxon>Pentapetalae</taxon>
        <taxon>asterids</taxon>
        <taxon>Ericales</taxon>
        <taxon>Ericaceae</taxon>
        <taxon>Ericoideae</taxon>
        <taxon>Rhodoreae</taxon>
        <taxon>Rhododendron</taxon>
    </lineage>
</organism>
<protein>
    <submittedName>
        <fullName evidence="2">Uncharacterized protein</fullName>
    </submittedName>
</protein>